<evidence type="ECO:0000256" key="6">
    <source>
        <dbReference type="ARBA" id="ARBA00022692"/>
    </source>
</evidence>
<proteinExistence type="inferred from homology"/>
<name>A0A1B7TCJ7_9ASCO</name>
<comment type="similarity">
    <text evidence="3 11">Belongs to the PIGX family.</text>
</comment>
<evidence type="ECO:0000256" key="9">
    <source>
        <dbReference type="ARBA" id="ARBA00023136"/>
    </source>
</evidence>
<keyword evidence="7 11" id="KW-0256">Endoplasmic reticulum</keyword>
<gene>
    <name evidence="12" type="ORF">HANVADRAFT_53171</name>
</gene>
<evidence type="ECO:0000313" key="12">
    <source>
        <dbReference type="EMBL" id="OBA26433.1"/>
    </source>
</evidence>
<keyword evidence="5 11" id="KW-0337">GPI-anchor biosynthesis</keyword>
<dbReference type="GO" id="GO:0000030">
    <property type="term" value="F:mannosyltransferase activity"/>
    <property type="evidence" value="ECO:0007669"/>
    <property type="project" value="TreeGrafter"/>
</dbReference>
<evidence type="ECO:0000256" key="2">
    <source>
        <dbReference type="ARBA" id="ARBA00004687"/>
    </source>
</evidence>
<keyword evidence="13" id="KW-1185">Reference proteome</keyword>
<evidence type="ECO:0000256" key="7">
    <source>
        <dbReference type="ARBA" id="ARBA00022824"/>
    </source>
</evidence>
<dbReference type="GO" id="GO:0006506">
    <property type="term" value="P:GPI anchor biosynthetic process"/>
    <property type="evidence" value="ECO:0007669"/>
    <property type="project" value="UniProtKB-UniPathway"/>
</dbReference>
<dbReference type="OrthoDB" id="5546453at2759"/>
<evidence type="ECO:0000313" key="13">
    <source>
        <dbReference type="Proteomes" id="UP000092321"/>
    </source>
</evidence>
<dbReference type="InterPro" id="IPR013233">
    <property type="entry name" value="PIG-X/PBN1"/>
</dbReference>
<dbReference type="PANTHER" id="PTHR28533">
    <property type="entry name" value="PROTEIN PBN1"/>
    <property type="match status" value="1"/>
</dbReference>
<evidence type="ECO:0000256" key="5">
    <source>
        <dbReference type="ARBA" id="ARBA00022502"/>
    </source>
</evidence>
<protein>
    <recommendedName>
        <fullName evidence="4 11">Protein PBN1</fullName>
    </recommendedName>
</protein>
<keyword evidence="6 11" id="KW-0812">Transmembrane</keyword>
<reference evidence="13" key="1">
    <citation type="journal article" date="2016" name="Proc. Natl. Acad. Sci. U.S.A.">
        <title>Comparative genomics of biotechnologically important yeasts.</title>
        <authorList>
            <person name="Riley R."/>
            <person name="Haridas S."/>
            <person name="Wolfe K.H."/>
            <person name="Lopes M.R."/>
            <person name="Hittinger C.T."/>
            <person name="Goeker M."/>
            <person name="Salamov A.A."/>
            <person name="Wisecaver J.H."/>
            <person name="Long T.M."/>
            <person name="Calvey C.H."/>
            <person name="Aerts A.L."/>
            <person name="Barry K.W."/>
            <person name="Choi C."/>
            <person name="Clum A."/>
            <person name="Coughlan A.Y."/>
            <person name="Deshpande S."/>
            <person name="Douglass A.P."/>
            <person name="Hanson S.J."/>
            <person name="Klenk H.-P."/>
            <person name="LaButti K.M."/>
            <person name="Lapidus A."/>
            <person name="Lindquist E.A."/>
            <person name="Lipzen A.M."/>
            <person name="Meier-Kolthoff J.P."/>
            <person name="Ohm R.A."/>
            <person name="Otillar R.P."/>
            <person name="Pangilinan J.L."/>
            <person name="Peng Y."/>
            <person name="Rokas A."/>
            <person name="Rosa C.A."/>
            <person name="Scheuner C."/>
            <person name="Sibirny A.A."/>
            <person name="Slot J.C."/>
            <person name="Stielow J.B."/>
            <person name="Sun H."/>
            <person name="Kurtzman C.P."/>
            <person name="Blackwell M."/>
            <person name="Grigoriev I.V."/>
            <person name="Jeffries T.W."/>
        </authorList>
    </citation>
    <scope>NUCLEOTIDE SEQUENCE [LARGE SCALE GENOMIC DNA]</scope>
    <source>
        <strain evidence="13">NRRL Y-1626</strain>
    </source>
</reference>
<evidence type="ECO:0000256" key="10">
    <source>
        <dbReference type="ARBA" id="ARBA00023180"/>
    </source>
</evidence>
<dbReference type="Pfam" id="PF08320">
    <property type="entry name" value="PIG-X"/>
    <property type="match status" value="1"/>
</dbReference>
<keyword evidence="8 11" id="KW-1133">Transmembrane helix</keyword>
<evidence type="ECO:0000256" key="4">
    <source>
        <dbReference type="ARBA" id="ARBA00020410"/>
    </source>
</evidence>
<accession>A0A1B7TCJ7</accession>
<dbReference type="AlphaFoldDB" id="A0A1B7TCJ7"/>
<dbReference type="GO" id="GO:1990529">
    <property type="term" value="C:glycosylphosphatidylinositol-mannosyltransferase I complex"/>
    <property type="evidence" value="ECO:0007669"/>
    <property type="project" value="TreeGrafter"/>
</dbReference>
<dbReference type="EMBL" id="LXPE01000018">
    <property type="protein sequence ID" value="OBA26433.1"/>
    <property type="molecule type" value="Genomic_DNA"/>
</dbReference>
<dbReference type="InterPro" id="IPR042322">
    <property type="entry name" value="Pbn1"/>
</dbReference>
<evidence type="ECO:0000256" key="3">
    <source>
        <dbReference type="ARBA" id="ARBA00010345"/>
    </source>
</evidence>
<comment type="pathway">
    <text evidence="2 11">Glycolipid biosynthesis; glycosylphosphatidylinositol-anchor biosynthesis.</text>
</comment>
<dbReference type="Proteomes" id="UP000092321">
    <property type="component" value="Unassembled WGS sequence"/>
</dbReference>
<keyword evidence="9 11" id="KW-0472">Membrane</keyword>
<sequence length="445" mass="52496">MKQTATNSRLTLLFPELDLIYNENTLQIDDNTLLKISAEDSNPFIIHAQEQYTWKKFKPNSNTEEDDVRFTYNNANNTDYHPVIKPILENGYMKYDSDNNRSKFNDFKTFKQNIFSQLNGNNNKIIKQMNDLFEQNKNYQSIDLQISNQIGIILQFTHNIDIINEKNYLIDLSIFDDTGIFYANRKIDQRETNIQGLIFNLAKNKWQKTNFYINTFINTIPLRKEDDLISLSIKQEGIHPQVELKSDLDSSKIPFRDFDDCERYLLLNTPKQVFVNKFDNELKFDTEVWELINQEDHVDLELPDYKINDYNQTYTLFKQNKQYVNSKTVFKFNLHNRYIDSDQQISDDGYTSFDFESTVFDICKTNDPELSFLKTPFMTKNDVGGYINSHFLNSSSPQIYCNILDQSIANIAIPSPDVNGFYNFQWITWATIFFSILYLIKKCFT</sequence>
<evidence type="ECO:0000256" key="1">
    <source>
        <dbReference type="ARBA" id="ARBA00004643"/>
    </source>
</evidence>
<comment type="caution">
    <text evidence="12">The sequence shown here is derived from an EMBL/GenBank/DDBJ whole genome shotgun (WGS) entry which is preliminary data.</text>
</comment>
<dbReference type="UniPathway" id="UPA00196"/>
<evidence type="ECO:0000256" key="11">
    <source>
        <dbReference type="RuleBase" id="RU366056"/>
    </source>
</evidence>
<dbReference type="PANTHER" id="PTHR28533:SF1">
    <property type="entry name" value="PROTEIN PBN1"/>
    <property type="match status" value="1"/>
</dbReference>
<feature type="transmembrane region" description="Helical" evidence="11">
    <location>
        <begin position="420"/>
        <end position="440"/>
    </location>
</feature>
<evidence type="ECO:0000256" key="8">
    <source>
        <dbReference type="ARBA" id="ARBA00022989"/>
    </source>
</evidence>
<keyword evidence="10" id="KW-0325">Glycoprotein</keyword>
<dbReference type="SMART" id="SM00780">
    <property type="entry name" value="PIG-X"/>
    <property type="match status" value="1"/>
</dbReference>
<dbReference type="GO" id="GO:0005789">
    <property type="term" value="C:endoplasmic reticulum membrane"/>
    <property type="evidence" value="ECO:0007669"/>
    <property type="project" value="UniProtKB-SubCell"/>
</dbReference>
<organism evidence="12 13">
    <name type="scientific">Hanseniaspora valbyensis NRRL Y-1626</name>
    <dbReference type="NCBI Taxonomy" id="766949"/>
    <lineage>
        <taxon>Eukaryota</taxon>
        <taxon>Fungi</taxon>
        <taxon>Dikarya</taxon>
        <taxon>Ascomycota</taxon>
        <taxon>Saccharomycotina</taxon>
        <taxon>Saccharomycetes</taxon>
        <taxon>Saccharomycodales</taxon>
        <taxon>Saccharomycodaceae</taxon>
        <taxon>Hanseniaspora</taxon>
    </lineage>
</organism>
<comment type="function">
    <text evidence="11">Required for proper folding and/or the stability of a subset of proteins in the endoplasmic reticulum. Component of glycosylphosphatidylinositol-mannosyltransferase 1 which transfers the first of the 4 mannoses in the GPI-anchor precursors during GPI-anchor biosynthesis. Probably acts by stabilizing the mannosyltransferase GPI14.</text>
</comment>
<comment type="subcellular location">
    <subcellularLocation>
        <location evidence="11">Endoplasmic reticulum membrane</location>
        <topology evidence="11">Single-pass membrane protein</topology>
    </subcellularLocation>
    <subcellularLocation>
        <location evidence="1">Endoplasmic reticulum membrane</location>
        <topology evidence="1">Single-pass type III membrane protein</topology>
    </subcellularLocation>
</comment>